<feature type="transmembrane region" description="Helical" evidence="1">
    <location>
        <begin position="5"/>
        <end position="26"/>
    </location>
</feature>
<dbReference type="RefSeq" id="WP_146649290.1">
    <property type="nucleotide sequence ID" value="NZ_CP012333.1"/>
</dbReference>
<dbReference type="KEGG" id="llu:AKJ09_04972"/>
<gene>
    <name evidence="2" type="ORF">AKJ09_04972</name>
</gene>
<reference evidence="2 3" key="1">
    <citation type="submission" date="2015-08" db="EMBL/GenBank/DDBJ databases">
        <authorList>
            <person name="Babu N.S."/>
            <person name="Beckwith C.J."/>
            <person name="Beseler K.G."/>
            <person name="Brison A."/>
            <person name="Carone J.V."/>
            <person name="Caskin T.P."/>
            <person name="Diamond M."/>
            <person name="Durham M.E."/>
            <person name="Foxe J.M."/>
            <person name="Go M."/>
            <person name="Henderson B.A."/>
            <person name="Jones I.B."/>
            <person name="McGettigan J.A."/>
            <person name="Micheletti S.J."/>
            <person name="Nasrallah M.E."/>
            <person name="Ortiz D."/>
            <person name="Piller C.R."/>
            <person name="Privatt S.R."/>
            <person name="Schneider S.L."/>
            <person name="Sharp S."/>
            <person name="Smith T.C."/>
            <person name="Stanton J.D."/>
            <person name="Ullery H.E."/>
            <person name="Wilson R.J."/>
            <person name="Serrano M.G."/>
            <person name="Buck G."/>
            <person name="Lee V."/>
            <person name="Wang Y."/>
            <person name="Carvalho R."/>
            <person name="Voegtly L."/>
            <person name="Shi R."/>
            <person name="Duckworth R."/>
            <person name="Johnson A."/>
            <person name="Loviza R."/>
            <person name="Walstead R."/>
            <person name="Shah Z."/>
            <person name="Kiflezghi M."/>
            <person name="Wade K."/>
            <person name="Ball S.L."/>
            <person name="Bradley K.W."/>
            <person name="Asai D.J."/>
            <person name="Bowman C.A."/>
            <person name="Russell D.A."/>
            <person name="Pope W.H."/>
            <person name="Jacobs-Sera D."/>
            <person name="Hendrix R.W."/>
            <person name="Hatfull G.F."/>
        </authorList>
    </citation>
    <scope>NUCLEOTIDE SEQUENCE [LARGE SCALE GENOMIC DNA]</scope>
    <source>
        <strain evidence="2 3">DSM 27648</strain>
    </source>
</reference>
<accession>A0A0K1PXR0</accession>
<dbReference type="OrthoDB" id="572911at2"/>
<dbReference type="AlphaFoldDB" id="A0A0K1PXR0"/>
<evidence type="ECO:0000256" key="1">
    <source>
        <dbReference type="SAM" id="Phobius"/>
    </source>
</evidence>
<keyword evidence="1" id="KW-0472">Membrane</keyword>
<evidence type="ECO:0000313" key="2">
    <source>
        <dbReference type="EMBL" id="AKU98308.1"/>
    </source>
</evidence>
<keyword evidence="3" id="KW-1185">Reference proteome</keyword>
<dbReference type="EMBL" id="CP012333">
    <property type="protein sequence ID" value="AKU98308.1"/>
    <property type="molecule type" value="Genomic_DNA"/>
</dbReference>
<keyword evidence="1" id="KW-1133">Transmembrane helix</keyword>
<organism evidence="2 3">
    <name type="scientific">Labilithrix luteola</name>
    <dbReference type="NCBI Taxonomy" id="1391654"/>
    <lineage>
        <taxon>Bacteria</taxon>
        <taxon>Pseudomonadati</taxon>
        <taxon>Myxococcota</taxon>
        <taxon>Polyangia</taxon>
        <taxon>Polyangiales</taxon>
        <taxon>Labilitrichaceae</taxon>
        <taxon>Labilithrix</taxon>
    </lineage>
</organism>
<proteinExistence type="predicted"/>
<evidence type="ECO:0000313" key="3">
    <source>
        <dbReference type="Proteomes" id="UP000064967"/>
    </source>
</evidence>
<feature type="transmembrane region" description="Helical" evidence="1">
    <location>
        <begin position="68"/>
        <end position="88"/>
    </location>
</feature>
<evidence type="ECO:0008006" key="4">
    <source>
        <dbReference type="Google" id="ProtNLM"/>
    </source>
</evidence>
<dbReference type="Proteomes" id="UP000064967">
    <property type="component" value="Chromosome"/>
</dbReference>
<name>A0A0K1PXR0_9BACT</name>
<keyword evidence="1" id="KW-0812">Transmembrane</keyword>
<protein>
    <recommendedName>
        <fullName evidence="4">DUF2834 domain-containing protein</fullName>
    </recommendedName>
</protein>
<feature type="transmembrane region" description="Helical" evidence="1">
    <location>
        <begin position="38"/>
        <end position="56"/>
    </location>
</feature>
<sequence>MDKRVVPWVLVPFFGYSSWVIVHHGYFGFLTLAYREPWAMQMLLDLVIALTLVASWMRRDARERAIRVTPYIVLLPFVGSISALAYLVHRSLVDARATNEG</sequence>